<protein>
    <recommendedName>
        <fullName evidence="1">Golvesin/Xly CBD-like domain-containing protein</fullName>
    </recommendedName>
</protein>
<reference evidence="2 3" key="1">
    <citation type="submission" date="2024-04" db="EMBL/GenBank/DDBJ databases">
        <title>draft genome sequnece of Paenibacillus filicis.</title>
        <authorList>
            <person name="Kim D.-U."/>
        </authorList>
    </citation>
    <scope>NUCLEOTIDE SEQUENCE [LARGE SCALE GENOMIC DNA]</scope>
    <source>
        <strain evidence="2 3">KACC14197</strain>
    </source>
</reference>
<name>A0ABU9DJU2_9BACL</name>
<accession>A0ABU9DJU2</accession>
<feature type="domain" description="Golvesin/Xly CBD-like" evidence="1">
    <location>
        <begin position="1515"/>
        <end position="1633"/>
    </location>
</feature>
<dbReference type="Pfam" id="PF25275">
    <property type="entry name" value="Golvesin_C"/>
    <property type="match status" value="4"/>
</dbReference>
<dbReference type="Proteomes" id="UP001469365">
    <property type="component" value="Unassembled WGS sequence"/>
</dbReference>
<proteinExistence type="predicted"/>
<feature type="domain" description="Golvesin/Xly CBD-like" evidence="1">
    <location>
        <begin position="62"/>
        <end position="186"/>
    </location>
</feature>
<dbReference type="EMBL" id="JBBPCC010000008">
    <property type="protein sequence ID" value="MEK8129127.1"/>
    <property type="molecule type" value="Genomic_DNA"/>
</dbReference>
<gene>
    <name evidence="2" type="ORF">WMW72_14575</name>
</gene>
<comment type="caution">
    <text evidence="2">The sequence shown here is derived from an EMBL/GenBank/DDBJ whole genome shotgun (WGS) entry which is preliminary data.</text>
</comment>
<dbReference type="InterPro" id="IPR008928">
    <property type="entry name" value="6-hairpin_glycosidase_sf"/>
</dbReference>
<sequence length="1661" mass="183328">MPGKIRIWLLLSFIWVLLAPSTYYGTGETAAAETPPYKTIIIDDGSLTIDGVVTSDPGNAINGYSTTGRWSTTTTVKGYNNSSSSRTDTLNNSITWNPALKEGNVKISLYKVDWEDKADNHVKLEVVHNGTTDVQYLDLRPSQGGSGWVELGEFYFNGASSEFVRLTRVQPTTGTILTRADAVKFEGYISQHEVPFHTLIMDDGDEGYSASSNWKISTGVKGYNNSSTRYTDTIHEAITWNPRLEAGLAKISVYKLDWADRADNNVKIEIVHNGQTDIQYLNLQPSAGGTGWVELGEYEFSGTGAEFVRITRVQPTTGNIVTRLDALKFEGFIKQKAPPLPPLRDRTLSNLTYVEKGSIENDTSKAIFYEASWDGGKSIVRDLYYKDGVTGTWVAANTVPERLEEQWVILDGDAGLRSNYYNTMNKSWVTFDGIEFTGSQTVVLTDSSHESDYSFSVTWSMEHDKPEVSYAFTPRRDGNYVIGYQSFTAEASTEVKEVLSGFKSHAKMVGTVESVGLWQLTAPMGLVEKADGNGGALTYGVFVPSGELPLEFEAHGGASSQRLGISLVNNEGSVQPILYAPQFGAYSHMTAESTYRFRIGLLARNSTLYDAYEHILRSEYGYTAYRKNVAGQSLTDAMFNMIDLLKIEPDGDDSVQYVPSPSGWWSRAKSFIDIENEDSVRATSNGVLLSAYYLTGDDDLYDSRALPSVEFGVSRNNFGWSPTKKPVYSVPSWWKMGSLPYDVSSVAALSELMKGTAGIGKLAQEEYRYRNPDQSGRGPVIQPLMMYRATGEAFYLQQAKAQADAYIAQHIDTPASENMSPNEFIYNHGKLWMEILELYEETKEQPYLNAAYKEAKRYATMFVARPVPEGSFTIPQPAAPYRESFHWPASGKYAYPRDDFPEYESGDMAVDSWLVSPSGLTFEAANTSLYYRMNAQEAPFLLRLSQYTGDTLLQDIAHNAVIGRYSNYPGYYYKGFSVSQLEPDFPLQGPSEPTSVYYHHMPAQLGQTMDYLISEQSLKSGGSISFPSVFETSFLWFKYHLYGHKPGTFYGNSGVWLWMPKGIIETGNPQLNWITAESGSRFYIGLSNASAEEQQAEVVLNPQIIGLDPQKSYPVTIIRDNGTPQQAVMTGGKLDLTVSGGGLTAVIVAGLDIQVELHGAEPAADPSDASYFFDTHSPIDAVKGMLIVKPDGTSYNAYVQAKTEEASTLHYSLDGGATYTAVPDLIYPMEWSVRVDDPAQTFTYYVEAAGKRTRARTLYLPAYTAIPPAQPDWQPQDSIVVDNTEAVTEGVWIRDTTGDGYYYDGYVYARATSGAATGKIRWQPELPETVTYHVYYKIPRMTIASENWSTNATFRVYYDGGSQAVTVNEQASAGTWGYLGAFPFSAGGSGYVELTNQGSNSRVVADAVMWVSEQARPEWASVTLSSNKEVLEMTRTVQLSVAGYMDNGLPGDLSQAQVNYYVDRTDLATVDAGGLVSLNALDGITAEIKAWAVVTVDGVTLETPRLALPIRDLVVIVDNTNTDGLYQAEGSWNQSNLYGYKTGVKSRYTTTQGSSVKWVGQLPAGVYTVSIYNIVHTTSQDPHIQVELKHQTVTETVYLNQSAGSSGWVSLGTYSFTGDGSEYVKMTRVTPTTTDPPTPAAEMIYTRADAVRFERRSGLNP</sequence>
<dbReference type="SUPFAM" id="SSF48208">
    <property type="entry name" value="Six-hairpin glycosidases"/>
    <property type="match status" value="1"/>
</dbReference>
<evidence type="ECO:0000259" key="1">
    <source>
        <dbReference type="Pfam" id="PF25275"/>
    </source>
</evidence>
<keyword evidence="3" id="KW-1185">Reference proteome</keyword>
<dbReference type="RefSeq" id="WP_341416220.1">
    <property type="nucleotide sequence ID" value="NZ_JBBPCC010000008.1"/>
</dbReference>
<feature type="domain" description="Golvesin/Xly CBD-like" evidence="1">
    <location>
        <begin position="200"/>
        <end position="330"/>
    </location>
</feature>
<evidence type="ECO:0000313" key="3">
    <source>
        <dbReference type="Proteomes" id="UP001469365"/>
    </source>
</evidence>
<evidence type="ECO:0000313" key="2">
    <source>
        <dbReference type="EMBL" id="MEK8129127.1"/>
    </source>
</evidence>
<dbReference type="InterPro" id="IPR033803">
    <property type="entry name" value="CBD-like_Golvesin-Xly"/>
</dbReference>
<organism evidence="2 3">
    <name type="scientific">Paenibacillus filicis</name>
    <dbReference type="NCBI Taxonomy" id="669464"/>
    <lineage>
        <taxon>Bacteria</taxon>
        <taxon>Bacillati</taxon>
        <taxon>Bacillota</taxon>
        <taxon>Bacilli</taxon>
        <taxon>Bacillales</taxon>
        <taxon>Paenibacillaceae</taxon>
        <taxon>Paenibacillus</taxon>
    </lineage>
</organism>
<feature type="domain" description="Golvesin/Xly CBD-like" evidence="1">
    <location>
        <begin position="1279"/>
        <end position="1409"/>
    </location>
</feature>